<dbReference type="InterPro" id="IPR016024">
    <property type="entry name" value="ARM-type_fold"/>
</dbReference>
<dbReference type="Pfam" id="PF13692">
    <property type="entry name" value="Glyco_trans_1_4"/>
    <property type="match status" value="1"/>
</dbReference>
<gene>
    <name evidence="2" type="ORF">B5P24_03245</name>
</gene>
<reference evidence="2" key="1">
    <citation type="submission" date="2017-08" db="EMBL/GenBank/DDBJ databases">
        <title>Genomes of multiple Clavibacter strains from different subspecies.</title>
        <authorList>
            <person name="Yuan X.-K."/>
            <person name="Li X.-S."/>
            <person name="Nie J."/>
            <person name="De Boer S.H."/>
        </authorList>
    </citation>
    <scope>NUCLEOTIDE SEQUENCE [LARGE SCALE GENOMIC DNA]</scope>
    <source>
        <strain evidence="2">ATCC 33566</strain>
    </source>
</reference>
<accession>A0A225CL07</accession>
<name>A0A225CL07_9MICO</name>
<evidence type="ECO:0000256" key="1">
    <source>
        <dbReference type="ARBA" id="ARBA00021292"/>
    </source>
</evidence>
<dbReference type="AlphaFoldDB" id="A0A225CL07"/>
<dbReference type="RefSeq" id="WP_094126492.1">
    <property type="nucleotide sequence ID" value="NZ_CP040788.1"/>
</dbReference>
<dbReference type="GO" id="GO:0016757">
    <property type="term" value="F:glycosyltransferase activity"/>
    <property type="evidence" value="ECO:0007669"/>
    <property type="project" value="TreeGrafter"/>
</dbReference>
<organism evidence="2 3">
    <name type="scientific">Clavibacter tessellarius</name>
    <dbReference type="NCBI Taxonomy" id="31965"/>
    <lineage>
        <taxon>Bacteria</taxon>
        <taxon>Bacillati</taxon>
        <taxon>Actinomycetota</taxon>
        <taxon>Actinomycetes</taxon>
        <taxon>Micrococcales</taxon>
        <taxon>Microbacteriaceae</taxon>
        <taxon>Clavibacter</taxon>
    </lineage>
</organism>
<evidence type="ECO:0000313" key="2">
    <source>
        <dbReference type="EMBL" id="OQJ62104.1"/>
    </source>
</evidence>
<dbReference type="Gene3D" id="3.40.50.2000">
    <property type="entry name" value="Glycogen Phosphorylase B"/>
    <property type="match status" value="2"/>
</dbReference>
<dbReference type="SUPFAM" id="SSF48371">
    <property type="entry name" value="ARM repeat"/>
    <property type="match status" value="1"/>
</dbReference>
<proteinExistence type="predicted"/>
<dbReference type="Proteomes" id="UP000215316">
    <property type="component" value="Unassembled WGS sequence"/>
</dbReference>
<sequence>MGIQTSLDQVAQAARILDVMQEADELTVAASRDGGGRAVRLLARAAADPADQLTAVAAIHALAQVFDEAADLALVALLDHDVRWIREHAAWAFGTRLPRFDAVSGLVAMVVEGGFPGMLAQRTLQQWAASTPDHLSLALENALLGVRGDGARSRLVETIGLVSGRIPERVLLRTAQDPREGPLTRAAAVAALGDRPAGEATLGIVSDIARGDDEVAAVARLAVLDIARQHGDHPAAPERPGLTVVQLFLHADIDAGLTHVGAGDNGGIATLLVRLGDALVDPAGASTGTHDVADTTVADRPVDRVVTLSRGTPDQALASLARVSAGDDGHVFAHIPMLGGPRSLPEAWPHRVEAERGIRRVLRAAGRVDAVHLRMADVGTLAASTVARELGIPVVFTVAPDPHGVVDALDRSGALTRDGFGAVDAREHYWFRVRLVQRLAADAAHTVLFPRPELKRDMRRLVGIDVDAHPERHSVVAEGIDVAAIERSRDDAMLGADADGAPARAFVELDALLAGLPAERRGLPLVISVGRLARVKGMASLAHVWAADPALRARANLLIVGGDLDAPSAEEGDQLARILEAVPGADAPADAARHGLLLAGHRGNDTVTRWLAAVRYGRPGLTAPGGAYACASIKEEFGVALLEAMSMGLPVVAPASGGPATYVEDGVTGLLVDTSDPAALGTGIARALDIAGGPDADAAADRARDMVARTFTIQAMAGTLSRVYRDVAAADDRTLWELSAS</sequence>
<keyword evidence="3" id="KW-1185">Reference proteome</keyword>
<comment type="caution">
    <text evidence="2">The sequence shown here is derived from an EMBL/GenBank/DDBJ whole genome shotgun (WGS) entry which is preliminary data.</text>
</comment>
<dbReference type="OrthoDB" id="2421289at2"/>
<dbReference type="PANTHER" id="PTHR45947">
    <property type="entry name" value="SULFOQUINOVOSYL TRANSFERASE SQD2"/>
    <property type="match status" value="1"/>
</dbReference>
<dbReference type="SUPFAM" id="SSF53756">
    <property type="entry name" value="UDP-Glycosyltransferase/glycogen phosphorylase"/>
    <property type="match status" value="1"/>
</dbReference>
<dbReference type="PANTHER" id="PTHR45947:SF3">
    <property type="entry name" value="SULFOQUINOVOSYL TRANSFERASE SQD2"/>
    <property type="match status" value="1"/>
</dbReference>
<dbReference type="EMBL" id="MZMQ01000001">
    <property type="protein sequence ID" value="OQJ62104.1"/>
    <property type="molecule type" value="Genomic_DNA"/>
</dbReference>
<evidence type="ECO:0000313" key="3">
    <source>
        <dbReference type="Proteomes" id="UP000215316"/>
    </source>
</evidence>
<protein>
    <recommendedName>
        <fullName evidence="1">D-inositol 3-phosphate glycosyltransferase</fullName>
    </recommendedName>
</protein>
<dbReference type="InterPro" id="IPR050194">
    <property type="entry name" value="Glycosyltransferase_grp1"/>
</dbReference>